<keyword evidence="5" id="KW-0325">Glycoprotein</keyword>
<dbReference type="EMBL" id="AZIM01002702">
    <property type="protein sequence ID" value="ETE63528.1"/>
    <property type="molecule type" value="Genomic_DNA"/>
</dbReference>
<evidence type="ECO:0000313" key="9">
    <source>
        <dbReference type="EMBL" id="ETE63528.1"/>
    </source>
</evidence>
<dbReference type="PROSITE" id="PS51647">
    <property type="entry name" value="CYSTATIN_KININOGEN"/>
    <property type="match status" value="1"/>
</dbReference>
<dbReference type="SUPFAM" id="SSF54403">
    <property type="entry name" value="Cystatin/monellin"/>
    <property type="match status" value="5"/>
</dbReference>
<evidence type="ECO:0000256" key="4">
    <source>
        <dbReference type="ARBA" id="ARBA00023157"/>
    </source>
</evidence>
<dbReference type="OrthoDB" id="9937817at2759"/>
<dbReference type="FunFam" id="3.10.450.10:FF:000002">
    <property type="entry name" value="Kininogen 1"/>
    <property type="match status" value="2"/>
</dbReference>
<feature type="region of interest" description="Disordered" evidence="6">
    <location>
        <begin position="774"/>
        <end position="797"/>
    </location>
</feature>
<evidence type="ECO:0000256" key="7">
    <source>
        <dbReference type="SAM" id="SignalP"/>
    </source>
</evidence>
<dbReference type="PANTHER" id="PTHR13814">
    <property type="entry name" value="FETUIN"/>
    <property type="match status" value="1"/>
</dbReference>
<feature type="signal peptide" evidence="7">
    <location>
        <begin position="1"/>
        <end position="16"/>
    </location>
</feature>
<evidence type="ECO:0000256" key="2">
    <source>
        <dbReference type="ARBA" id="ARBA00022704"/>
    </source>
</evidence>
<dbReference type="AlphaFoldDB" id="V8NPF7"/>
<dbReference type="CDD" id="cd00042">
    <property type="entry name" value="CY"/>
    <property type="match status" value="3"/>
</dbReference>
<keyword evidence="4" id="KW-1015">Disulfide bond</keyword>
<keyword evidence="3 7" id="KW-0732">Signal</keyword>
<dbReference type="InterPro" id="IPR027358">
    <property type="entry name" value="Kininogen-type_cystatin_dom"/>
</dbReference>
<evidence type="ECO:0000256" key="1">
    <source>
        <dbReference type="ARBA" id="ARBA00022690"/>
    </source>
</evidence>
<organism evidence="9 10">
    <name type="scientific">Ophiophagus hannah</name>
    <name type="common">King cobra</name>
    <name type="synonym">Naja hannah</name>
    <dbReference type="NCBI Taxonomy" id="8665"/>
    <lineage>
        <taxon>Eukaryota</taxon>
        <taxon>Metazoa</taxon>
        <taxon>Chordata</taxon>
        <taxon>Craniata</taxon>
        <taxon>Vertebrata</taxon>
        <taxon>Euteleostomi</taxon>
        <taxon>Lepidosauria</taxon>
        <taxon>Squamata</taxon>
        <taxon>Bifurcata</taxon>
        <taxon>Unidentata</taxon>
        <taxon>Episquamata</taxon>
        <taxon>Toxicofera</taxon>
        <taxon>Serpentes</taxon>
        <taxon>Colubroidea</taxon>
        <taxon>Elapidae</taxon>
        <taxon>Elapinae</taxon>
        <taxon>Ophiophagus</taxon>
    </lineage>
</organism>
<feature type="compositionally biased region" description="Basic residues" evidence="6">
    <location>
        <begin position="683"/>
        <end position="708"/>
    </location>
</feature>
<sequence length="810" mass="91241">MEVFILLVLGIGLCQASPLRDELSRDDPEVVNAVAGAITALNEDRSHGNKLALSVILHAYRIVVNGVNYHFKYSIKETNCSKKEFSDLSPECRPLSAGVSEFLLCHIPRRERERFLNSVQLKVFCKAKAYVDNRGTLIHSQVECRLEAAEDNMRTLAQVCPGCYSPTLADNQELKRPLEAIVKLFNIKSSSDFYFKIVEITKISGQMLVGHVYRIDFKAQRTNCSKAEVEKPDNNCTAVKGGELMTCHALIYVKPWEPSVVPEVTCKDDQPFQAYEFGEPKILEDELTSFHDYGRYTSSVILKLFLSFPRSSEAQRSFSHLAMEVFILLVLSVGLCQASPVQDDVSCDDPEVFEAVARAITELNEGRTQGNKFALNVILHAHRIAGPGKKFHVIYQVRETACPIAVKEPWQNCDFLEISEVSIHSSSFEVTRQANVVRSIANCLGCWHPINPKSLEVLPIVRFTIRQFNNQSQQSTLYEVKEMKTATRQVVNGWNYNLEYSIHETNCSKNEFLDLSPACRHLPEGKEGFCTVTAYVDNANTLVHAEHDCKVQVEEKVEPPVHLCPGCPIAIARDSPELKEPLQIIIESFNTKNNADFHFKIVGIKEATKQEWFPCHGSVHITPWESFSEPEVTCSKAQISEIPPGILLRVPPGFTPFRNTDEVTTQTEGLNVVKAFHPDPRGRHTHEKKRGFGHAHKHRHSHRHRHKKPTESSSEEVTVLPPVETPSQLPTSKAFLEQEANNRNPHEELVGFSDISPVHGSSTDFPIFLHHLPDLPEPPKCPGTPWKPKRDPEPLDTVFSDFDLLDALQD</sequence>
<dbReference type="Proteomes" id="UP000018936">
    <property type="component" value="Unassembled WGS sequence"/>
</dbReference>
<dbReference type="InterPro" id="IPR050735">
    <property type="entry name" value="Kininogen_Fetuin_HRG"/>
</dbReference>
<keyword evidence="1" id="KW-0646">Protease inhibitor</keyword>
<dbReference type="InterPro" id="IPR046350">
    <property type="entry name" value="Cystatin_sf"/>
</dbReference>
<comment type="caution">
    <text evidence="9">The sequence shown here is derived from an EMBL/GenBank/DDBJ whole genome shotgun (WGS) entry which is preliminary data.</text>
</comment>
<dbReference type="PANTHER" id="PTHR13814:SF12">
    <property type="entry name" value="KININOGEN-1"/>
    <property type="match status" value="1"/>
</dbReference>
<feature type="region of interest" description="Disordered" evidence="6">
    <location>
        <begin position="675"/>
        <end position="728"/>
    </location>
</feature>
<dbReference type="GO" id="GO:0004869">
    <property type="term" value="F:cysteine-type endopeptidase inhibitor activity"/>
    <property type="evidence" value="ECO:0007669"/>
    <property type="project" value="InterPro"/>
</dbReference>
<dbReference type="InterPro" id="IPR000010">
    <property type="entry name" value="Cystatin_dom"/>
</dbReference>
<evidence type="ECO:0000259" key="8">
    <source>
        <dbReference type="PROSITE" id="PS51647"/>
    </source>
</evidence>
<gene>
    <name evidence="9" type="primary">KNG1</name>
    <name evidence="9" type="ORF">L345_10713</name>
</gene>
<accession>V8NPF7</accession>
<name>V8NPF7_OPHHA</name>
<keyword evidence="10" id="KW-1185">Reference proteome</keyword>
<dbReference type="Pfam" id="PF00031">
    <property type="entry name" value="Cystatin"/>
    <property type="match status" value="4"/>
</dbReference>
<proteinExistence type="predicted"/>
<evidence type="ECO:0000256" key="3">
    <source>
        <dbReference type="ARBA" id="ARBA00022729"/>
    </source>
</evidence>
<keyword evidence="2" id="KW-0789">Thiol protease inhibitor</keyword>
<protein>
    <submittedName>
        <fullName evidence="9">Kininogen-1</fullName>
    </submittedName>
</protein>
<evidence type="ECO:0000256" key="6">
    <source>
        <dbReference type="SAM" id="MobiDB-lite"/>
    </source>
</evidence>
<feature type="chain" id="PRO_5004770942" evidence="7">
    <location>
        <begin position="17"/>
        <end position="810"/>
    </location>
</feature>
<evidence type="ECO:0000313" key="10">
    <source>
        <dbReference type="Proteomes" id="UP000018936"/>
    </source>
</evidence>
<evidence type="ECO:0000256" key="5">
    <source>
        <dbReference type="ARBA" id="ARBA00023180"/>
    </source>
</evidence>
<dbReference type="Gene3D" id="3.10.450.10">
    <property type="match status" value="4"/>
</dbReference>
<dbReference type="GO" id="GO:0005576">
    <property type="term" value="C:extracellular region"/>
    <property type="evidence" value="ECO:0007669"/>
    <property type="project" value="TreeGrafter"/>
</dbReference>
<feature type="domain" description="Cystatin kininogen-type" evidence="8">
    <location>
        <begin position="452"/>
        <end position="555"/>
    </location>
</feature>
<feature type="non-terminal residue" evidence="9">
    <location>
        <position position="1"/>
    </location>
</feature>
<reference evidence="9 10" key="1">
    <citation type="journal article" date="2013" name="Proc. Natl. Acad. Sci. U.S.A.">
        <title>The king cobra genome reveals dynamic gene evolution and adaptation in the snake venom system.</title>
        <authorList>
            <person name="Vonk F.J."/>
            <person name="Casewell N.R."/>
            <person name="Henkel C.V."/>
            <person name="Heimberg A.M."/>
            <person name="Jansen H.J."/>
            <person name="McCleary R.J."/>
            <person name="Kerkkamp H.M."/>
            <person name="Vos R.A."/>
            <person name="Guerreiro I."/>
            <person name="Calvete J.J."/>
            <person name="Wuster W."/>
            <person name="Woods A.E."/>
            <person name="Logan J.M."/>
            <person name="Harrison R.A."/>
            <person name="Castoe T.A."/>
            <person name="de Koning A.P."/>
            <person name="Pollock D.D."/>
            <person name="Yandell M."/>
            <person name="Calderon D."/>
            <person name="Renjifo C."/>
            <person name="Currier R.B."/>
            <person name="Salgado D."/>
            <person name="Pla D."/>
            <person name="Sanz L."/>
            <person name="Hyder A.S."/>
            <person name="Ribeiro J.M."/>
            <person name="Arntzen J.W."/>
            <person name="van den Thillart G.E."/>
            <person name="Boetzer M."/>
            <person name="Pirovano W."/>
            <person name="Dirks R.P."/>
            <person name="Spaink H.P."/>
            <person name="Duboule D."/>
            <person name="McGlinn E."/>
            <person name="Kini R.M."/>
            <person name="Richardson M.K."/>
        </authorList>
    </citation>
    <scope>NUCLEOTIDE SEQUENCE</scope>
    <source>
        <tissue evidence="9">Blood</tissue>
    </source>
</reference>
<dbReference type="SMART" id="SM00043">
    <property type="entry name" value="CY"/>
    <property type="match status" value="5"/>
</dbReference>